<evidence type="ECO:0000313" key="2">
    <source>
        <dbReference type="EMBL" id="ESZ93345.1"/>
    </source>
</evidence>
<evidence type="ECO:0000313" key="3">
    <source>
        <dbReference type="Proteomes" id="UP000019487"/>
    </source>
</evidence>
<sequence>MQFLTQATIATAFLAYAVFSVPNPQELPPQGGGGGGAQRPCYWKCCEFGHSGTFGTLCKKNASPYPHGVDCMLDMEYGANMTCCHQTDCLDQSSSMPTPIRAV</sequence>
<gene>
    <name evidence="2" type="ORF">SBOR_6272</name>
</gene>
<organism evidence="2 3">
    <name type="scientific">Sclerotinia borealis (strain F-4128)</name>
    <dbReference type="NCBI Taxonomy" id="1432307"/>
    <lineage>
        <taxon>Eukaryota</taxon>
        <taxon>Fungi</taxon>
        <taxon>Dikarya</taxon>
        <taxon>Ascomycota</taxon>
        <taxon>Pezizomycotina</taxon>
        <taxon>Leotiomycetes</taxon>
        <taxon>Helotiales</taxon>
        <taxon>Sclerotiniaceae</taxon>
        <taxon>Sclerotinia</taxon>
    </lineage>
</organism>
<name>W9CFQ7_SCLBF</name>
<dbReference type="AlphaFoldDB" id="W9CFQ7"/>
<dbReference type="EMBL" id="AYSA01000328">
    <property type="protein sequence ID" value="ESZ93345.1"/>
    <property type="molecule type" value="Genomic_DNA"/>
</dbReference>
<evidence type="ECO:0000256" key="1">
    <source>
        <dbReference type="SAM" id="SignalP"/>
    </source>
</evidence>
<protein>
    <submittedName>
        <fullName evidence="2">Uncharacterized protein</fullName>
    </submittedName>
</protein>
<dbReference type="HOGENOM" id="CLU_2346464_0_0_1"/>
<keyword evidence="3" id="KW-1185">Reference proteome</keyword>
<dbReference type="OrthoDB" id="3455126at2759"/>
<feature type="chain" id="PRO_5004918500" evidence="1">
    <location>
        <begin position="21"/>
        <end position="103"/>
    </location>
</feature>
<dbReference type="Proteomes" id="UP000019487">
    <property type="component" value="Unassembled WGS sequence"/>
</dbReference>
<keyword evidence="1" id="KW-0732">Signal</keyword>
<feature type="signal peptide" evidence="1">
    <location>
        <begin position="1"/>
        <end position="20"/>
    </location>
</feature>
<proteinExistence type="predicted"/>
<comment type="caution">
    <text evidence="2">The sequence shown here is derived from an EMBL/GenBank/DDBJ whole genome shotgun (WGS) entry which is preliminary data.</text>
</comment>
<accession>W9CFQ7</accession>
<reference evidence="2 3" key="1">
    <citation type="journal article" date="2014" name="Genome Announc.">
        <title>Draft genome sequence of Sclerotinia borealis, a psychrophilic plant pathogenic fungus.</title>
        <authorList>
            <person name="Mardanov A.V."/>
            <person name="Beletsky A.V."/>
            <person name="Kadnikov V.V."/>
            <person name="Ignatov A.N."/>
            <person name="Ravin N.V."/>
        </authorList>
    </citation>
    <scope>NUCLEOTIDE SEQUENCE [LARGE SCALE GENOMIC DNA]</scope>
    <source>
        <strain evidence="3">F-4157</strain>
    </source>
</reference>